<feature type="compositionally biased region" description="Gly residues" evidence="1">
    <location>
        <begin position="281"/>
        <end position="296"/>
    </location>
</feature>
<dbReference type="Proteomes" id="UP000634476">
    <property type="component" value="Unassembled WGS sequence"/>
</dbReference>
<keyword evidence="2" id="KW-0472">Membrane</keyword>
<dbReference type="SUPFAM" id="SSF56112">
    <property type="entry name" value="Protein kinase-like (PK-like)"/>
    <property type="match status" value="1"/>
</dbReference>
<feature type="region of interest" description="Disordered" evidence="1">
    <location>
        <begin position="273"/>
        <end position="296"/>
    </location>
</feature>
<dbReference type="EMBL" id="BOOK01000045">
    <property type="protein sequence ID" value="GII03958.1"/>
    <property type="molecule type" value="Genomic_DNA"/>
</dbReference>
<dbReference type="InterPro" id="IPR011009">
    <property type="entry name" value="Kinase-like_dom_sf"/>
</dbReference>
<organism evidence="3 4">
    <name type="scientific">Planobispora takensis</name>
    <dbReference type="NCBI Taxonomy" id="1367882"/>
    <lineage>
        <taxon>Bacteria</taxon>
        <taxon>Bacillati</taxon>
        <taxon>Actinomycetota</taxon>
        <taxon>Actinomycetes</taxon>
        <taxon>Streptosporangiales</taxon>
        <taxon>Streptosporangiaceae</taxon>
        <taxon>Planobispora</taxon>
    </lineage>
</organism>
<evidence type="ECO:0000256" key="1">
    <source>
        <dbReference type="SAM" id="MobiDB-lite"/>
    </source>
</evidence>
<sequence>MNTDRGEIGGFRLTGRTWIGELGTWAAAVSADGRPASVLRFDPRMVAHPATREELVAAVVADRRLAQAGLTGLVPVADLIAAQHELWLLTAEPVSPTLTDLLAETPGAPRPDAGSAAVILAETAQTLLAVHAAGLAHGALHPGTVVIAPSGTALLSERGLADALNGRPAAPERDVTAWASLALGLAATWAADTPRSAELFERAAATASTRGLAAARDVLLAGRDLLPQGFPTRDRLVETLHWWAARELPAQAGHPVPAVPDEGDIVTLLHVPRNGESSTGAGTGTGTGIGTGNGGGRTDDVVMRFGPGVPLETTAEQIWRAGRHQQETMLPAERLQTARTPRAPRAAAAQRRRTALSAVAVALLVVAALVAWLLRGASQPLAVAKVDVITPKKTQGCNSTVKIRGVLTTNGEAGEIRYQWKRSDRKAPIDQTDTVEAGKTSHEVSLSWTVKGEGSFKGTATLRLLSPVPEGASIEDKATFTYRCS</sequence>
<comment type="caution">
    <text evidence="3">The sequence shown here is derived from an EMBL/GenBank/DDBJ whole genome shotgun (WGS) entry which is preliminary data.</text>
</comment>
<gene>
    <name evidence="3" type="ORF">Pta02_59660</name>
</gene>
<protein>
    <submittedName>
        <fullName evidence="3">Uncharacterized protein</fullName>
    </submittedName>
</protein>
<reference evidence="3" key="1">
    <citation type="submission" date="2021-01" db="EMBL/GenBank/DDBJ databases">
        <title>Whole genome shotgun sequence of Planobispora takensis NBRC 109077.</title>
        <authorList>
            <person name="Komaki H."/>
            <person name="Tamura T."/>
        </authorList>
    </citation>
    <scope>NUCLEOTIDE SEQUENCE</scope>
    <source>
        <strain evidence="3">NBRC 109077</strain>
    </source>
</reference>
<keyword evidence="2" id="KW-1133">Transmembrane helix</keyword>
<keyword evidence="2" id="KW-0812">Transmembrane</keyword>
<name>A0A8J3T1E1_9ACTN</name>
<accession>A0A8J3T1E1</accession>
<keyword evidence="4" id="KW-1185">Reference proteome</keyword>
<dbReference type="AlphaFoldDB" id="A0A8J3T1E1"/>
<feature type="transmembrane region" description="Helical" evidence="2">
    <location>
        <begin position="355"/>
        <end position="374"/>
    </location>
</feature>
<evidence type="ECO:0000313" key="4">
    <source>
        <dbReference type="Proteomes" id="UP000634476"/>
    </source>
</evidence>
<proteinExistence type="predicted"/>
<dbReference type="Gene3D" id="1.10.510.10">
    <property type="entry name" value="Transferase(Phosphotransferase) domain 1"/>
    <property type="match status" value="1"/>
</dbReference>
<evidence type="ECO:0000256" key="2">
    <source>
        <dbReference type="SAM" id="Phobius"/>
    </source>
</evidence>
<dbReference type="RefSeq" id="WP_203878231.1">
    <property type="nucleotide sequence ID" value="NZ_BOOK01000045.1"/>
</dbReference>
<evidence type="ECO:0000313" key="3">
    <source>
        <dbReference type="EMBL" id="GII03958.1"/>
    </source>
</evidence>